<evidence type="ECO:0000256" key="5">
    <source>
        <dbReference type="ARBA" id="ARBA00022917"/>
    </source>
</evidence>
<dbReference type="InterPro" id="IPR000649">
    <property type="entry name" value="IF-2B-related"/>
</dbReference>
<organism evidence="11">
    <name type="scientific">Bionectria ochroleuca</name>
    <name type="common">Gliocladium roseum</name>
    <dbReference type="NCBI Taxonomy" id="29856"/>
    <lineage>
        <taxon>Eukaryota</taxon>
        <taxon>Fungi</taxon>
        <taxon>Dikarya</taxon>
        <taxon>Ascomycota</taxon>
        <taxon>Pezizomycotina</taxon>
        <taxon>Sordariomycetes</taxon>
        <taxon>Hypocreomycetidae</taxon>
        <taxon>Hypocreales</taxon>
        <taxon>Bionectriaceae</taxon>
        <taxon>Clonostachys</taxon>
    </lineage>
</organism>
<gene>
    <name evidence="11" type="ORF">BN869_000002167_1</name>
</gene>
<dbReference type="GO" id="GO:0005829">
    <property type="term" value="C:cytosol"/>
    <property type="evidence" value="ECO:0007669"/>
    <property type="project" value="UniProtKB-SubCell"/>
</dbReference>
<proteinExistence type="inferred from homology"/>
<keyword evidence="4" id="KW-0396">Initiation factor</keyword>
<accession>A0A0B7JS30</accession>
<feature type="compositionally biased region" description="Polar residues" evidence="10">
    <location>
        <begin position="1"/>
        <end position="14"/>
    </location>
</feature>
<evidence type="ECO:0000256" key="3">
    <source>
        <dbReference type="ARBA" id="ARBA00022490"/>
    </source>
</evidence>
<dbReference type="InterPro" id="IPR051501">
    <property type="entry name" value="eIF2B_alpha/beta/delta"/>
</dbReference>
<dbReference type="AlphaFoldDB" id="A0A0B7JS30"/>
<dbReference type="Gene3D" id="3.40.50.10470">
    <property type="entry name" value="Translation initiation factor eif-2b, domain 2"/>
    <property type="match status" value="1"/>
</dbReference>
<keyword evidence="3" id="KW-0963">Cytoplasm</keyword>
<keyword evidence="5" id="KW-0648">Protein biosynthesis</keyword>
<evidence type="ECO:0000256" key="4">
    <source>
        <dbReference type="ARBA" id="ARBA00022540"/>
    </source>
</evidence>
<comment type="subcellular location">
    <subcellularLocation>
        <location evidence="1">Cytoplasm</location>
        <location evidence="1">Cytosol</location>
    </subcellularLocation>
</comment>
<dbReference type="EMBL" id="CDPU01000004">
    <property type="protein sequence ID" value="CEO46112.1"/>
    <property type="molecule type" value="Genomic_DNA"/>
</dbReference>
<name>A0A0B7JS30_BIOOC</name>
<dbReference type="GO" id="GO:0005851">
    <property type="term" value="C:eukaryotic translation initiation factor 2B complex"/>
    <property type="evidence" value="ECO:0007669"/>
    <property type="project" value="TreeGrafter"/>
</dbReference>
<comment type="similarity">
    <text evidence="2 9">Belongs to the eIF-2B alpha/beta/delta subunits family.</text>
</comment>
<dbReference type="PANTHER" id="PTHR45860">
    <property type="entry name" value="TRANSLATION INITIATION FACTOR EIF-2B SUBUNIT ALPHA"/>
    <property type="match status" value="1"/>
</dbReference>
<evidence type="ECO:0000256" key="8">
    <source>
        <dbReference type="ARBA" id="ARBA00046432"/>
    </source>
</evidence>
<feature type="region of interest" description="Disordered" evidence="10">
    <location>
        <begin position="1"/>
        <end position="21"/>
    </location>
</feature>
<sequence length="317" mass="34289">MATAEASAQEQAPTTDLPIRSGSDSTDFDIVATYHSLLKSDPDLTKPVAAINALIALLNTVPSTTVYETLDIIKAHSERLKASVENPIPLAAGTDLFNQYIMSSLKQQDGSFDAARNGVAEAGWRYVSEGSTVLTHGASRSVTGLLARAARSRPGKFKVVYVRDEWRPKESDRVVGELRQLGIPTAEIDLASVAHVMASLRKVSMVIVGAEVVTQSGGIISRMGSYQIAKLAKSSNIPFYVAGETHKFSRIFLHDQNKLGFKQSVLDFKLEGSSSHLENPVDFTPPDLISQLITENGVKLPSYVVEQILDIYGSLNG</sequence>
<dbReference type="Pfam" id="PF01008">
    <property type="entry name" value="IF-2B"/>
    <property type="match status" value="1"/>
</dbReference>
<evidence type="ECO:0000256" key="1">
    <source>
        <dbReference type="ARBA" id="ARBA00004514"/>
    </source>
</evidence>
<dbReference type="GO" id="GO:0003743">
    <property type="term" value="F:translation initiation factor activity"/>
    <property type="evidence" value="ECO:0007669"/>
    <property type="project" value="UniProtKB-KW"/>
</dbReference>
<dbReference type="InterPro" id="IPR037171">
    <property type="entry name" value="NagB/RpiA_transferase-like"/>
</dbReference>
<evidence type="ECO:0000256" key="2">
    <source>
        <dbReference type="ARBA" id="ARBA00007251"/>
    </source>
</evidence>
<reference evidence="11" key="1">
    <citation type="submission" date="2015-01" db="EMBL/GenBank/DDBJ databases">
        <authorList>
            <person name="Durling Mikael"/>
        </authorList>
    </citation>
    <scope>NUCLEOTIDE SEQUENCE</scope>
</reference>
<dbReference type="Gene3D" id="1.20.120.1070">
    <property type="entry name" value="Translation initiation factor eIF-2B, N-terminal domain"/>
    <property type="match status" value="1"/>
</dbReference>
<evidence type="ECO:0000256" key="9">
    <source>
        <dbReference type="RuleBase" id="RU003814"/>
    </source>
</evidence>
<evidence type="ECO:0000313" key="11">
    <source>
        <dbReference type="EMBL" id="CEO46112.1"/>
    </source>
</evidence>
<comment type="subunit">
    <text evidence="8">Component of the translation initiation factor 2B (eIF2B) complex which is a heterodecamer of two sets of five different subunits: alpha, beta, gamma, delta and epsilon. Subunits alpha, beta and delta comprise a regulatory subcomplex and subunits epsilon and gamma comprise a catalytic subcomplex. Within the complex, the hexameric regulatory complex resides at the center, with the two heterodimeric catalytic subcomplexes bound on opposite sides.</text>
</comment>
<dbReference type="InterPro" id="IPR042528">
    <property type="entry name" value="elF-2B_alpha_N"/>
</dbReference>
<protein>
    <recommendedName>
        <fullName evidence="6">Translation initiation factor eIF2B subunit alpha</fullName>
    </recommendedName>
    <alternativeName>
        <fullName evidence="7">eIF2B GDP-GTP exchange factor subunit alpha</fullName>
    </alternativeName>
</protein>
<evidence type="ECO:0000256" key="7">
    <source>
        <dbReference type="ARBA" id="ARBA00044236"/>
    </source>
</evidence>
<dbReference type="PANTHER" id="PTHR45860:SF1">
    <property type="entry name" value="TRANSLATION INITIATION FACTOR EIF-2B SUBUNIT ALPHA"/>
    <property type="match status" value="1"/>
</dbReference>
<evidence type="ECO:0000256" key="10">
    <source>
        <dbReference type="SAM" id="MobiDB-lite"/>
    </source>
</evidence>
<dbReference type="GO" id="GO:0005085">
    <property type="term" value="F:guanyl-nucleotide exchange factor activity"/>
    <property type="evidence" value="ECO:0007669"/>
    <property type="project" value="TreeGrafter"/>
</dbReference>
<dbReference type="InterPro" id="IPR042529">
    <property type="entry name" value="IF_2B-like_C"/>
</dbReference>
<dbReference type="SUPFAM" id="SSF100950">
    <property type="entry name" value="NagB/RpiA/CoA transferase-like"/>
    <property type="match status" value="1"/>
</dbReference>
<evidence type="ECO:0000256" key="6">
    <source>
        <dbReference type="ARBA" id="ARBA00044208"/>
    </source>
</evidence>